<comment type="caution">
    <text evidence="1">The sequence shown here is derived from an EMBL/GenBank/DDBJ whole genome shotgun (WGS) entry which is preliminary data.</text>
</comment>
<organism evidence="1 2">
    <name type="scientific">Acetobacterium malicum</name>
    <dbReference type="NCBI Taxonomy" id="52692"/>
    <lineage>
        <taxon>Bacteria</taxon>
        <taxon>Bacillati</taxon>
        <taxon>Bacillota</taxon>
        <taxon>Clostridia</taxon>
        <taxon>Eubacteriales</taxon>
        <taxon>Eubacteriaceae</taxon>
        <taxon>Acetobacterium</taxon>
    </lineage>
</organism>
<sequence>MKALICILCPNGCALSVTDDQLEIAVAGQKCKRGLEFAIAETTNPTRTLCTTVKTIFPEMPVLPVRSATAIPKDRIFDVMTAINQVVVTEALGCGTPVITDVLGLGIDIIATASMITTQ</sequence>
<dbReference type="Proteomes" id="UP000622405">
    <property type="component" value="Unassembled WGS sequence"/>
</dbReference>
<dbReference type="Gene3D" id="3.10.530.10">
    <property type="entry name" value="CPE0013-like"/>
    <property type="match status" value="1"/>
</dbReference>
<protein>
    <submittedName>
        <fullName evidence="1">DUF1667 domain-containing protein</fullName>
    </submittedName>
</protein>
<reference evidence="1 2" key="1">
    <citation type="journal article" date="2020" name="mSystems">
        <title>Defining Genomic and Predicted Metabolic Features of the Acetobacterium Genus.</title>
        <authorList>
            <person name="Ross D.E."/>
            <person name="Marshall C.W."/>
            <person name="Gulliver D."/>
            <person name="May H.D."/>
            <person name="Norman R.S."/>
        </authorList>
    </citation>
    <scope>NUCLEOTIDE SEQUENCE [LARGE SCALE GENOMIC DNA]</scope>
    <source>
        <strain evidence="1 2">DSM 4132</strain>
    </source>
</reference>
<dbReference type="InterPro" id="IPR036593">
    <property type="entry name" value="CPE0013-like_sf"/>
</dbReference>
<dbReference type="SUPFAM" id="SSF160148">
    <property type="entry name" value="CPE0013-like"/>
    <property type="match status" value="1"/>
</dbReference>
<evidence type="ECO:0000313" key="2">
    <source>
        <dbReference type="Proteomes" id="UP000622405"/>
    </source>
</evidence>
<dbReference type="PANTHER" id="PTHR39450:SF1">
    <property type="entry name" value="DUF1667 DOMAIN-CONTAINING PROTEIN"/>
    <property type="match status" value="1"/>
</dbReference>
<proteinExistence type="predicted"/>
<accession>A0ABR6YVY9</accession>
<evidence type="ECO:0000313" key="1">
    <source>
        <dbReference type="EMBL" id="MBC3899364.1"/>
    </source>
</evidence>
<gene>
    <name evidence="1" type="ORF">GH811_07025</name>
</gene>
<dbReference type="Pfam" id="PF07892">
    <property type="entry name" value="DUF1667"/>
    <property type="match status" value="1"/>
</dbReference>
<name>A0ABR6YVY9_9FIRM</name>
<dbReference type="InterPro" id="IPR012460">
    <property type="entry name" value="DUF1667"/>
</dbReference>
<dbReference type="EMBL" id="WJBE01000005">
    <property type="protein sequence ID" value="MBC3899364.1"/>
    <property type="molecule type" value="Genomic_DNA"/>
</dbReference>
<keyword evidence="2" id="KW-1185">Reference proteome</keyword>
<dbReference type="PANTHER" id="PTHR39450">
    <property type="entry name" value="MOLYBDOPTERIN OXIDOREDUCTASE, 4FE-4S CLUSTER-BINDING SUBUNIT"/>
    <property type="match status" value="1"/>
</dbReference>
<dbReference type="RefSeq" id="WP_186893865.1">
    <property type="nucleotide sequence ID" value="NZ_WJBE01000005.1"/>
</dbReference>